<dbReference type="EMBL" id="GG666489">
    <property type="protein sequence ID" value="EEN63709.1"/>
    <property type="molecule type" value="Genomic_DNA"/>
</dbReference>
<accession>C3Y781</accession>
<feature type="region of interest" description="Disordered" evidence="1">
    <location>
        <begin position="471"/>
        <end position="500"/>
    </location>
</feature>
<feature type="compositionally biased region" description="Polar residues" evidence="1">
    <location>
        <begin position="478"/>
        <end position="500"/>
    </location>
</feature>
<organism>
    <name type="scientific">Branchiostoma floridae</name>
    <name type="common">Florida lancelet</name>
    <name type="synonym">Amphioxus</name>
    <dbReference type="NCBI Taxonomy" id="7739"/>
    <lineage>
        <taxon>Eukaryota</taxon>
        <taxon>Metazoa</taxon>
        <taxon>Chordata</taxon>
        <taxon>Cephalochordata</taxon>
        <taxon>Leptocardii</taxon>
        <taxon>Amphioxiformes</taxon>
        <taxon>Branchiostomatidae</taxon>
        <taxon>Branchiostoma</taxon>
    </lineage>
</organism>
<sequence>MDPKADFKFTIKASVGGQTFTEEVEVDRENGMVVYRDDVNNKDGEVMQTEEESNMPAGWWLGSTHKAECSFATSSLYDCKNRGLTHIPQNLPTSLKKIYLKRNQIKIIQKGGILLIGTVILTIWCKRRTKNLPSDPSLSLNAKTLSKLNMTGTVVTNRHYQTGPGQSQAIIETNPNTIADLITPDHDHQYENMTQHNQTGQGQSQAITKSDTNTTAAVVASGHDHQYEDMTQHNHVEHGQCMANIIFNENNTAAVVSSGHDQQHQTGQDLSQAIIEAGNPSYGTGQIDSMQSPLYKAVGQSQAITESNPNTTATVMTSGHDHQYEDVDQHDQTGQDQSQAIMEARNPSYGTGKIDSMQSPLYKAVGQSQAITESNLDTTAALITSGLDYQYEDINKRHNQTGQSQSQVITEYNPNTTATVMTSGHDHQYEDIDQHDQTERGQSQAKAQPRKVENLSDDEVLAALKLNPMYAGVEAPPKNQTSTARTRGHNQIGQGQSQTINESNTNTTAAIVTCGHDQQYEDIDKQHYLTGKGQSLATTESNTSSTATVMSSCHNHKYEDMNQHNVLGHGQSQSIIQSLNFENLSHNEVLAALKPNPMYVGRRDKAIVICCYGNIDVERAVC</sequence>
<dbReference type="AlphaFoldDB" id="C3Y781"/>
<dbReference type="InterPro" id="IPR032675">
    <property type="entry name" value="LRR_dom_sf"/>
</dbReference>
<proteinExistence type="predicted"/>
<protein>
    <submittedName>
        <fullName evidence="2">Uncharacterized protein</fullName>
    </submittedName>
</protein>
<feature type="region of interest" description="Disordered" evidence="1">
    <location>
        <begin position="433"/>
        <end position="456"/>
    </location>
</feature>
<gene>
    <name evidence="2" type="ORF">BRAFLDRAFT_82855</name>
</gene>
<name>C3Y781_BRAFL</name>
<dbReference type="InParanoid" id="C3Y781"/>
<dbReference type="Gene3D" id="3.80.10.10">
    <property type="entry name" value="Ribonuclease Inhibitor"/>
    <property type="match status" value="1"/>
</dbReference>
<evidence type="ECO:0000313" key="2">
    <source>
        <dbReference type="EMBL" id="EEN63709.1"/>
    </source>
</evidence>
<reference evidence="2" key="1">
    <citation type="journal article" date="2008" name="Nature">
        <title>The amphioxus genome and the evolution of the chordate karyotype.</title>
        <authorList>
            <consortium name="US DOE Joint Genome Institute (JGI-PGF)"/>
            <person name="Putnam N.H."/>
            <person name="Butts T."/>
            <person name="Ferrier D.E.K."/>
            <person name="Furlong R.F."/>
            <person name="Hellsten U."/>
            <person name="Kawashima T."/>
            <person name="Robinson-Rechavi M."/>
            <person name="Shoguchi E."/>
            <person name="Terry A."/>
            <person name="Yu J.-K."/>
            <person name="Benito-Gutierrez E.L."/>
            <person name="Dubchak I."/>
            <person name="Garcia-Fernandez J."/>
            <person name="Gibson-Brown J.J."/>
            <person name="Grigoriev I.V."/>
            <person name="Horton A.C."/>
            <person name="de Jong P.J."/>
            <person name="Jurka J."/>
            <person name="Kapitonov V.V."/>
            <person name="Kohara Y."/>
            <person name="Kuroki Y."/>
            <person name="Lindquist E."/>
            <person name="Lucas S."/>
            <person name="Osoegawa K."/>
            <person name="Pennacchio L.A."/>
            <person name="Salamov A.A."/>
            <person name="Satou Y."/>
            <person name="Sauka-Spengler T."/>
            <person name="Schmutz J."/>
            <person name="Shin-I T."/>
            <person name="Toyoda A."/>
            <person name="Bronner-Fraser M."/>
            <person name="Fujiyama A."/>
            <person name="Holland L.Z."/>
            <person name="Holland P.W.H."/>
            <person name="Satoh N."/>
            <person name="Rokhsar D.S."/>
        </authorList>
    </citation>
    <scope>NUCLEOTIDE SEQUENCE [LARGE SCALE GENOMIC DNA]</scope>
    <source>
        <strain evidence="2">S238N-H82</strain>
        <tissue evidence="2">Testes</tissue>
    </source>
</reference>
<dbReference type="eggNOG" id="KOG4237">
    <property type="taxonomic scope" value="Eukaryota"/>
</dbReference>
<evidence type="ECO:0000256" key="1">
    <source>
        <dbReference type="SAM" id="MobiDB-lite"/>
    </source>
</evidence>